<gene>
    <name evidence="1" type="ORF">A2V97_03100</name>
</gene>
<evidence type="ECO:0000313" key="2">
    <source>
        <dbReference type="Proteomes" id="UP000177382"/>
    </source>
</evidence>
<dbReference type="AlphaFoldDB" id="A0A1F7XL66"/>
<name>A0A1F7XL66_9BACT</name>
<comment type="caution">
    <text evidence="1">The sequence shown here is derived from an EMBL/GenBank/DDBJ whole genome shotgun (WGS) entry which is preliminary data.</text>
</comment>
<protein>
    <recommendedName>
        <fullName evidence="3">Bacterial toxin RNase RnlA/LsoA DBD domain-containing protein</fullName>
    </recommendedName>
</protein>
<accession>A0A1F7XL66</accession>
<evidence type="ECO:0000313" key="1">
    <source>
        <dbReference type="EMBL" id="OGM15740.1"/>
    </source>
</evidence>
<dbReference type="STRING" id="1802485.A2V97_03100"/>
<dbReference type="Proteomes" id="UP000177382">
    <property type="component" value="Unassembled WGS sequence"/>
</dbReference>
<sequence>MDVNLEEKIWWRYLHEDLQELLKESVKLYNNVGTWQERFHDYSFVVFPAAKAYEGFLKKVFLDLGFITHEDFYGKHFRVGKALNPSLDKEFRHESVYDKIVQFCHGPKLADSMWETWKSSRNLLFHWFPEERNVVSYEEAGKNIELILDTMDKTFRECKITQ</sequence>
<dbReference type="Gene3D" id="6.10.250.2650">
    <property type="match status" value="1"/>
</dbReference>
<evidence type="ECO:0008006" key="3">
    <source>
        <dbReference type="Google" id="ProtNLM"/>
    </source>
</evidence>
<proteinExistence type="predicted"/>
<organism evidence="1 2">
    <name type="scientific">Candidatus Woesebacteria bacterium RBG_16_42_24</name>
    <dbReference type="NCBI Taxonomy" id="1802485"/>
    <lineage>
        <taxon>Bacteria</taxon>
        <taxon>Candidatus Woeseibacteriota</taxon>
    </lineage>
</organism>
<dbReference type="EMBL" id="MGFX01000001">
    <property type="protein sequence ID" value="OGM15740.1"/>
    <property type="molecule type" value="Genomic_DNA"/>
</dbReference>
<reference evidence="1 2" key="1">
    <citation type="journal article" date="2016" name="Nat. Commun.">
        <title>Thousands of microbial genomes shed light on interconnected biogeochemical processes in an aquifer system.</title>
        <authorList>
            <person name="Anantharaman K."/>
            <person name="Brown C.T."/>
            <person name="Hug L.A."/>
            <person name="Sharon I."/>
            <person name="Castelle C.J."/>
            <person name="Probst A.J."/>
            <person name="Thomas B.C."/>
            <person name="Singh A."/>
            <person name="Wilkins M.J."/>
            <person name="Karaoz U."/>
            <person name="Brodie E.L."/>
            <person name="Williams K.H."/>
            <person name="Hubbard S.S."/>
            <person name="Banfield J.F."/>
        </authorList>
    </citation>
    <scope>NUCLEOTIDE SEQUENCE [LARGE SCALE GENOMIC DNA]</scope>
</reference>